<dbReference type="EMBL" id="CM042049">
    <property type="protein sequence ID" value="KAI3745755.1"/>
    <property type="molecule type" value="Genomic_DNA"/>
</dbReference>
<reference evidence="2" key="1">
    <citation type="journal article" date="2022" name="Mol. Ecol. Resour.">
        <title>The genomes of chicory, endive, great burdock and yacon provide insights into Asteraceae palaeo-polyploidization history and plant inulin production.</title>
        <authorList>
            <person name="Fan W."/>
            <person name="Wang S."/>
            <person name="Wang H."/>
            <person name="Wang A."/>
            <person name="Jiang F."/>
            <person name="Liu H."/>
            <person name="Zhao H."/>
            <person name="Xu D."/>
            <person name="Zhang Y."/>
        </authorList>
    </citation>
    <scope>NUCLEOTIDE SEQUENCE [LARGE SCALE GENOMIC DNA]</scope>
    <source>
        <strain evidence="2">cv. Niubang</strain>
    </source>
</reference>
<evidence type="ECO:0000313" key="2">
    <source>
        <dbReference type="Proteomes" id="UP001055879"/>
    </source>
</evidence>
<sequence>MDQIVGAIVTPVVDSLVVRVKKHLRYLIFCTKHVAKMRTKMEKLKATRLDVEGNMSYNKSNSLEVPKEVEAWLKEVGMIDAQMEIIPIDVGSCFNLKVRHKVGRKAFKIIQDIDRLMEEKSSINWTNNPITLAEVGSTKASTSTPSSDYNDFKSREPTYMKAFNTLKADNKPHMIALCGMGGVGKTKMTKKLQKWVMNW</sequence>
<organism evidence="1 2">
    <name type="scientific">Arctium lappa</name>
    <name type="common">Greater burdock</name>
    <name type="synonym">Lappa major</name>
    <dbReference type="NCBI Taxonomy" id="4217"/>
    <lineage>
        <taxon>Eukaryota</taxon>
        <taxon>Viridiplantae</taxon>
        <taxon>Streptophyta</taxon>
        <taxon>Embryophyta</taxon>
        <taxon>Tracheophyta</taxon>
        <taxon>Spermatophyta</taxon>
        <taxon>Magnoliopsida</taxon>
        <taxon>eudicotyledons</taxon>
        <taxon>Gunneridae</taxon>
        <taxon>Pentapetalae</taxon>
        <taxon>asterids</taxon>
        <taxon>campanulids</taxon>
        <taxon>Asterales</taxon>
        <taxon>Asteraceae</taxon>
        <taxon>Carduoideae</taxon>
        <taxon>Cardueae</taxon>
        <taxon>Arctiinae</taxon>
        <taxon>Arctium</taxon>
    </lineage>
</organism>
<name>A0ACB9DGV8_ARCLA</name>
<gene>
    <name evidence="1" type="ORF">L6452_08162</name>
</gene>
<accession>A0ACB9DGV8</accession>
<keyword evidence="2" id="KW-1185">Reference proteome</keyword>
<evidence type="ECO:0000313" key="1">
    <source>
        <dbReference type="EMBL" id="KAI3745755.1"/>
    </source>
</evidence>
<proteinExistence type="predicted"/>
<protein>
    <submittedName>
        <fullName evidence="1">Uncharacterized protein</fullName>
    </submittedName>
</protein>
<reference evidence="1 2" key="2">
    <citation type="journal article" date="2022" name="Mol. Ecol. Resour.">
        <title>The genomes of chicory, endive, great burdock and yacon provide insights into Asteraceae paleo-polyploidization history and plant inulin production.</title>
        <authorList>
            <person name="Fan W."/>
            <person name="Wang S."/>
            <person name="Wang H."/>
            <person name="Wang A."/>
            <person name="Jiang F."/>
            <person name="Liu H."/>
            <person name="Zhao H."/>
            <person name="Xu D."/>
            <person name="Zhang Y."/>
        </authorList>
    </citation>
    <scope>NUCLEOTIDE SEQUENCE [LARGE SCALE GENOMIC DNA]</scope>
    <source>
        <strain evidence="2">cv. Niubang</strain>
    </source>
</reference>
<comment type="caution">
    <text evidence="1">The sequence shown here is derived from an EMBL/GenBank/DDBJ whole genome shotgun (WGS) entry which is preliminary data.</text>
</comment>
<dbReference type="Proteomes" id="UP001055879">
    <property type="component" value="Linkage Group LG03"/>
</dbReference>